<dbReference type="GO" id="GO:0046872">
    <property type="term" value="F:metal ion binding"/>
    <property type="evidence" value="ECO:0007669"/>
    <property type="project" value="UniProtKB-KW"/>
</dbReference>
<comment type="PTM">
    <text evidence="14">Binds 2 heme C groups per subunit.</text>
</comment>
<sequence length="157" mass="17695">MRTRNSDFRVGLKGLLATLAVCMSMVSFQATAAPAGESSIRNNSDLTTDAPAEPMKKMVDTDVTFDRDFVEQPPLIPHDIRGYQVDKNVNKCLTCHSWKNAKKWKATRISITHFKDRDGNQLADVAPNRYFCLQCHVPQADTKPLIENKFKPVESLK</sequence>
<gene>
    <name evidence="17" type="primary">napB</name>
    <name evidence="17" type="ORF">EHSB41UT_00491</name>
</gene>
<evidence type="ECO:0000256" key="10">
    <source>
        <dbReference type="ARBA" id="ARBA00022982"/>
    </source>
</evidence>
<evidence type="ECO:0000256" key="15">
    <source>
        <dbReference type="PIRSR" id="PIRSR006105-2"/>
    </source>
</evidence>
<feature type="signal peptide" evidence="16">
    <location>
        <begin position="1"/>
        <end position="32"/>
    </location>
</feature>
<dbReference type="InterPro" id="IPR005591">
    <property type="entry name" value="NapB"/>
</dbReference>
<feature type="binding site" description="axial binding residue" evidence="15">
    <location>
        <position position="113"/>
    </location>
    <ligand>
        <name>heme c</name>
        <dbReference type="ChEBI" id="CHEBI:61717"/>
        <label>2</label>
    </ligand>
    <ligandPart>
        <name>Fe</name>
        <dbReference type="ChEBI" id="CHEBI:18248"/>
    </ligandPart>
</feature>
<evidence type="ECO:0000256" key="7">
    <source>
        <dbReference type="ARBA" id="ARBA00022723"/>
    </source>
</evidence>
<evidence type="ECO:0000256" key="1">
    <source>
        <dbReference type="ARBA" id="ARBA00002599"/>
    </source>
</evidence>
<evidence type="ECO:0000256" key="2">
    <source>
        <dbReference type="ARBA" id="ARBA00004418"/>
    </source>
</evidence>
<comment type="function">
    <text evidence="1">Electron transfer subunit of the periplasmic nitrate reductase complex NapAB. Receives electrons from the membrane-anchored tetraheme c-type NapC protein and transfers these to NapA subunit, thus allowing electron flow between membrane and periplasm. Essential for periplasmic nitrate reduction with nitrate as the terminal electron acceptor.</text>
</comment>
<dbReference type="RefSeq" id="WP_207626542.1">
    <property type="nucleotide sequence ID" value="NZ_CBCSCN010000004.1"/>
</dbReference>
<comment type="similarity">
    <text evidence="3 13">Belongs to the NapB family.</text>
</comment>
<dbReference type="FunFam" id="1.10.1130.10:FF:000001">
    <property type="entry name" value="Periplasmic nitrate reductase, electron transfer subunit"/>
    <property type="match status" value="1"/>
</dbReference>
<evidence type="ECO:0000256" key="8">
    <source>
        <dbReference type="ARBA" id="ARBA00022729"/>
    </source>
</evidence>
<dbReference type="Proteomes" id="UP000196573">
    <property type="component" value="Unassembled WGS sequence"/>
</dbReference>
<evidence type="ECO:0000256" key="4">
    <source>
        <dbReference type="ARBA" id="ARBA00013773"/>
    </source>
</evidence>
<evidence type="ECO:0000256" key="9">
    <source>
        <dbReference type="ARBA" id="ARBA00022764"/>
    </source>
</evidence>
<dbReference type="GO" id="GO:0042597">
    <property type="term" value="C:periplasmic space"/>
    <property type="evidence" value="ECO:0007669"/>
    <property type="project" value="UniProtKB-SubCell"/>
</dbReference>
<evidence type="ECO:0000256" key="6">
    <source>
        <dbReference type="ARBA" id="ARBA00022617"/>
    </source>
</evidence>
<evidence type="ECO:0000313" key="18">
    <source>
        <dbReference type="Proteomes" id="UP000196573"/>
    </source>
</evidence>
<proteinExistence type="inferred from homology"/>
<feature type="binding site" description="covalent" evidence="14">
    <location>
        <position position="95"/>
    </location>
    <ligand>
        <name>heme c</name>
        <dbReference type="ChEBI" id="CHEBI:61717"/>
        <label>1</label>
    </ligand>
</feature>
<feature type="binding site" description="covalent" evidence="14">
    <location>
        <position position="132"/>
    </location>
    <ligand>
        <name>heme c</name>
        <dbReference type="ChEBI" id="CHEBI:61717"/>
        <label>2</label>
    </ligand>
</feature>
<evidence type="ECO:0000256" key="13">
    <source>
        <dbReference type="PIRNR" id="PIRNR006105"/>
    </source>
</evidence>
<keyword evidence="11 15" id="KW-0408">Iron</keyword>
<keyword evidence="10 13" id="KW-0249">Electron transport</keyword>
<evidence type="ECO:0000313" key="17">
    <source>
        <dbReference type="EMBL" id="SMA35088.1"/>
    </source>
</evidence>
<dbReference type="SUPFAM" id="SSF48695">
    <property type="entry name" value="Multiheme cytochromes"/>
    <property type="match status" value="1"/>
</dbReference>
<dbReference type="EMBL" id="FWPT01000001">
    <property type="protein sequence ID" value="SMA35088.1"/>
    <property type="molecule type" value="Genomic_DNA"/>
</dbReference>
<reference evidence="17 18" key="1">
    <citation type="submission" date="2017-03" db="EMBL/GenBank/DDBJ databases">
        <authorList>
            <person name="Afonso C.L."/>
            <person name="Miller P.J."/>
            <person name="Scott M.A."/>
            <person name="Spackman E."/>
            <person name="Goraichik I."/>
            <person name="Dimitrov K.M."/>
            <person name="Suarez D.L."/>
            <person name="Swayne D.E."/>
        </authorList>
    </citation>
    <scope>NUCLEOTIDE SEQUENCE [LARGE SCALE GENOMIC DNA]</scope>
    <source>
        <strain evidence="17">SB41UT1</strain>
    </source>
</reference>
<dbReference type="Gene3D" id="1.10.1130.10">
    <property type="entry name" value="Flavocytochrome C3, Chain A"/>
    <property type="match status" value="1"/>
</dbReference>
<feature type="binding site" description="axial binding residue" evidence="15">
    <location>
        <position position="78"/>
    </location>
    <ligand>
        <name>heme c</name>
        <dbReference type="ChEBI" id="CHEBI:61717"/>
        <label>1</label>
    </ligand>
    <ligandPart>
        <name>Fe</name>
        <dbReference type="ChEBI" id="CHEBI:18248"/>
    </ligandPart>
</feature>
<accession>A0A1X7AH81</accession>
<keyword evidence="9 13" id="KW-0574">Periplasm</keyword>
<feature type="binding site" description="axial binding residue" evidence="15">
    <location>
        <position position="136"/>
    </location>
    <ligand>
        <name>heme c</name>
        <dbReference type="ChEBI" id="CHEBI:61717"/>
        <label>2</label>
    </ligand>
    <ligandPart>
        <name>Fe</name>
        <dbReference type="ChEBI" id="CHEBI:18248"/>
    </ligandPart>
</feature>
<keyword evidence="8 16" id="KW-0732">Signal</keyword>
<organism evidence="17 18">
    <name type="scientific">Parendozoicomonas haliclonae</name>
    <dbReference type="NCBI Taxonomy" id="1960125"/>
    <lineage>
        <taxon>Bacteria</taxon>
        <taxon>Pseudomonadati</taxon>
        <taxon>Pseudomonadota</taxon>
        <taxon>Gammaproteobacteria</taxon>
        <taxon>Oceanospirillales</taxon>
        <taxon>Endozoicomonadaceae</taxon>
        <taxon>Parendozoicomonas</taxon>
    </lineage>
</organism>
<dbReference type="InterPro" id="IPR036280">
    <property type="entry name" value="Multihaem_cyt_sf"/>
</dbReference>
<feature type="binding site" description="covalent" evidence="14">
    <location>
        <position position="92"/>
    </location>
    <ligand>
        <name>heme c</name>
        <dbReference type="ChEBI" id="CHEBI:61717"/>
        <label>1</label>
    </ligand>
</feature>
<evidence type="ECO:0000256" key="14">
    <source>
        <dbReference type="PIRSR" id="PIRSR006105-1"/>
    </source>
</evidence>
<comment type="subunit">
    <text evidence="13">Component of the periplasmic nitrate reductase NapAB complex composed of NapA and NapB.</text>
</comment>
<dbReference type="GO" id="GO:0009061">
    <property type="term" value="P:anaerobic respiration"/>
    <property type="evidence" value="ECO:0007669"/>
    <property type="project" value="InterPro"/>
</dbReference>
<dbReference type="Pfam" id="PF03892">
    <property type="entry name" value="NapB"/>
    <property type="match status" value="1"/>
</dbReference>
<comment type="subcellular location">
    <subcellularLocation>
        <location evidence="2 13">Periplasm</location>
    </subcellularLocation>
</comment>
<evidence type="ECO:0000256" key="16">
    <source>
        <dbReference type="SAM" id="SignalP"/>
    </source>
</evidence>
<dbReference type="AlphaFoldDB" id="A0A1X7AH81"/>
<name>A0A1X7AH81_9GAMM</name>
<dbReference type="PANTHER" id="PTHR38604">
    <property type="entry name" value="PERIPLASMIC NITRATE REDUCTASE, ELECTRON TRANSFER SUBUNIT"/>
    <property type="match status" value="1"/>
</dbReference>
<feature type="chain" id="PRO_5012936903" description="Periplasmic nitrate reductase, electron transfer subunit" evidence="16">
    <location>
        <begin position="33"/>
        <end position="157"/>
    </location>
</feature>
<feature type="binding site" description="axial binding residue" evidence="15">
    <location>
        <position position="96"/>
    </location>
    <ligand>
        <name>heme c</name>
        <dbReference type="ChEBI" id="CHEBI:61717"/>
        <label>1</label>
    </ligand>
    <ligandPart>
        <name>Fe</name>
        <dbReference type="ChEBI" id="CHEBI:18248"/>
    </ligandPart>
</feature>
<protein>
    <recommendedName>
        <fullName evidence="4 13">Periplasmic nitrate reductase, electron transfer subunit</fullName>
    </recommendedName>
    <alternativeName>
        <fullName evidence="12 13">Diheme cytochrome c NapB</fullName>
    </alternativeName>
</protein>
<dbReference type="PANTHER" id="PTHR38604:SF1">
    <property type="entry name" value="PERIPLASMIC NITRATE REDUCTASE, ELECTRON TRANSFER SUBUNIT"/>
    <property type="match status" value="1"/>
</dbReference>
<keyword evidence="6 14" id="KW-0349">Heme</keyword>
<evidence type="ECO:0000256" key="5">
    <source>
        <dbReference type="ARBA" id="ARBA00022448"/>
    </source>
</evidence>
<evidence type="ECO:0000256" key="3">
    <source>
        <dbReference type="ARBA" id="ARBA00007368"/>
    </source>
</evidence>
<dbReference type="PIRSF" id="PIRSF006105">
    <property type="entry name" value="NapB"/>
    <property type="match status" value="1"/>
</dbReference>
<keyword evidence="5 13" id="KW-0813">Transport</keyword>
<evidence type="ECO:0000256" key="11">
    <source>
        <dbReference type="ARBA" id="ARBA00023004"/>
    </source>
</evidence>
<keyword evidence="18" id="KW-1185">Reference proteome</keyword>
<feature type="binding site" description="covalent" evidence="14">
    <location>
        <position position="135"/>
    </location>
    <ligand>
        <name>heme c</name>
        <dbReference type="ChEBI" id="CHEBI:61717"/>
        <label>2</label>
    </ligand>
</feature>
<keyword evidence="7 15" id="KW-0479">Metal-binding</keyword>
<evidence type="ECO:0000256" key="12">
    <source>
        <dbReference type="ARBA" id="ARBA00031832"/>
    </source>
</evidence>